<dbReference type="SMART" id="SM00217">
    <property type="entry name" value="WAP"/>
    <property type="match status" value="1"/>
</dbReference>
<evidence type="ECO:0000256" key="2">
    <source>
        <dbReference type="ARBA" id="ARBA00023157"/>
    </source>
</evidence>
<feature type="region of interest" description="Disordered" evidence="3">
    <location>
        <begin position="1"/>
        <end position="58"/>
    </location>
</feature>
<dbReference type="InterPro" id="IPR050514">
    <property type="entry name" value="WAP_four-disulfide_core"/>
</dbReference>
<dbReference type="Pfam" id="PF00095">
    <property type="entry name" value="WAP"/>
    <property type="match status" value="1"/>
</dbReference>
<feature type="domain" description="WAP" evidence="4">
    <location>
        <begin position="70"/>
        <end position="117"/>
    </location>
</feature>
<dbReference type="GO" id="GO:0004867">
    <property type="term" value="F:serine-type endopeptidase inhibitor activity"/>
    <property type="evidence" value="ECO:0007669"/>
    <property type="project" value="TreeGrafter"/>
</dbReference>
<accession>A0A452HLR1</accession>
<evidence type="ECO:0000313" key="6">
    <source>
        <dbReference type="Proteomes" id="UP000291020"/>
    </source>
</evidence>
<dbReference type="GO" id="GO:0005615">
    <property type="term" value="C:extracellular space"/>
    <property type="evidence" value="ECO:0007669"/>
    <property type="project" value="TreeGrafter"/>
</dbReference>
<dbReference type="PRINTS" id="PR00003">
    <property type="entry name" value="4DISULPHCORE"/>
</dbReference>
<reference evidence="5" key="2">
    <citation type="submission" date="2025-08" db="UniProtKB">
        <authorList>
            <consortium name="Ensembl"/>
        </authorList>
    </citation>
    <scope>IDENTIFICATION</scope>
</reference>
<keyword evidence="1" id="KW-0732">Signal</keyword>
<dbReference type="Gene3D" id="4.10.75.10">
    <property type="entry name" value="Elafin-like"/>
    <property type="match status" value="1"/>
</dbReference>
<dbReference type="PANTHER" id="PTHR19441:SF30">
    <property type="entry name" value="ELAFIN"/>
    <property type="match status" value="1"/>
</dbReference>
<dbReference type="InterPro" id="IPR036645">
    <property type="entry name" value="Elafin-like_sf"/>
</dbReference>
<evidence type="ECO:0000256" key="3">
    <source>
        <dbReference type="SAM" id="MobiDB-lite"/>
    </source>
</evidence>
<sequence length="129" mass="12904">ACGSTSLAPPGSVGSRLGNSQPDRSGLWALGTGSPGSRLPAGVSVGPTSPAPPGAGRLSSGAQAVDLLCVPVRPGECPAVAQRFLVSCRRMCRSDRDCPATRKCCSNGCGQLCMAPVLGKVLASPCIHC</sequence>
<dbReference type="GO" id="GO:0045087">
    <property type="term" value="P:innate immune response"/>
    <property type="evidence" value="ECO:0007669"/>
    <property type="project" value="TreeGrafter"/>
</dbReference>
<dbReference type="Ensembl" id="ENSGAGT00000018136.1">
    <property type="protein sequence ID" value="ENSGAGP00000015873.1"/>
    <property type="gene ID" value="ENSGAGG00000011942.1"/>
</dbReference>
<dbReference type="Proteomes" id="UP000291020">
    <property type="component" value="Unassembled WGS sequence"/>
</dbReference>
<evidence type="ECO:0000313" key="5">
    <source>
        <dbReference type="Ensembl" id="ENSGAGP00000015873.1"/>
    </source>
</evidence>
<keyword evidence="6" id="KW-1185">Reference proteome</keyword>
<organism evidence="5 6">
    <name type="scientific">Gopherus agassizii</name>
    <name type="common">Agassiz's desert tortoise</name>
    <dbReference type="NCBI Taxonomy" id="38772"/>
    <lineage>
        <taxon>Eukaryota</taxon>
        <taxon>Metazoa</taxon>
        <taxon>Chordata</taxon>
        <taxon>Craniata</taxon>
        <taxon>Vertebrata</taxon>
        <taxon>Euteleostomi</taxon>
        <taxon>Archelosauria</taxon>
        <taxon>Testudinata</taxon>
        <taxon>Testudines</taxon>
        <taxon>Cryptodira</taxon>
        <taxon>Durocryptodira</taxon>
        <taxon>Testudinoidea</taxon>
        <taxon>Testudinidae</taxon>
        <taxon>Gopherus</taxon>
    </lineage>
</organism>
<evidence type="ECO:0000259" key="4">
    <source>
        <dbReference type="PROSITE" id="PS51390"/>
    </source>
</evidence>
<dbReference type="PROSITE" id="PS51390">
    <property type="entry name" value="WAP"/>
    <property type="match status" value="1"/>
</dbReference>
<dbReference type="STRING" id="38772.ENSGAGP00000015873"/>
<dbReference type="GO" id="GO:0019731">
    <property type="term" value="P:antibacterial humoral response"/>
    <property type="evidence" value="ECO:0007669"/>
    <property type="project" value="TreeGrafter"/>
</dbReference>
<dbReference type="CDD" id="cd00199">
    <property type="entry name" value="WAP"/>
    <property type="match status" value="1"/>
</dbReference>
<reference evidence="5" key="3">
    <citation type="submission" date="2025-09" db="UniProtKB">
        <authorList>
            <consortium name="Ensembl"/>
        </authorList>
    </citation>
    <scope>IDENTIFICATION</scope>
</reference>
<dbReference type="PANTHER" id="PTHR19441">
    <property type="entry name" value="WHEY ACDIC PROTEIN WAP"/>
    <property type="match status" value="1"/>
</dbReference>
<proteinExistence type="predicted"/>
<keyword evidence="2" id="KW-1015">Disulfide bond</keyword>
<dbReference type="AlphaFoldDB" id="A0A452HLR1"/>
<name>A0A452HLR1_9SAUR</name>
<dbReference type="SUPFAM" id="SSF57256">
    <property type="entry name" value="Elafin-like"/>
    <property type="match status" value="1"/>
</dbReference>
<dbReference type="FunFam" id="4.10.75.10:FF:000001">
    <property type="entry name" value="Anosmin 1"/>
    <property type="match status" value="1"/>
</dbReference>
<dbReference type="InterPro" id="IPR008197">
    <property type="entry name" value="WAP_dom"/>
</dbReference>
<protein>
    <recommendedName>
        <fullName evidence="4">WAP domain-containing protein</fullName>
    </recommendedName>
</protein>
<reference evidence="6" key="1">
    <citation type="journal article" date="2017" name="PLoS ONE">
        <title>The Agassiz's desert tortoise genome provides a resource for the conservation of a threatened species.</title>
        <authorList>
            <person name="Tollis M."/>
            <person name="DeNardo D.F."/>
            <person name="Cornelius J.A."/>
            <person name="Dolby G.A."/>
            <person name="Edwards T."/>
            <person name="Henen B.T."/>
            <person name="Karl A.E."/>
            <person name="Murphy R.W."/>
            <person name="Kusumi K."/>
        </authorList>
    </citation>
    <scope>NUCLEOTIDE SEQUENCE [LARGE SCALE GENOMIC DNA]</scope>
</reference>
<evidence type="ECO:0000256" key="1">
    <source>
        <dbReference type="ARBA" id="ARBA00022729"/>
    </source>
</evidence>